<dbReference type="Proteomes" id="UP001620645">
    <property type="component" value="Unassembled WGS sequence"/>
</dbReference>
<evidence type="ECO:0000313" key="1">
    <source>
        <dbReference type="EMBL" id="KAL3083316.1"/>
    </source>
</evidence>
<comment type="caution">
    <text evidence="1">The sequence shown here is derived from an EMBL/GenBank/DDBJ whole genome shotgun (WGS) entry which is preliminary data.</text>
</comment>
<proteinExistence type="predicted"/>
<protein>
    <submittedName>
        <fullName evidence="1">Uncharacterized protein</fullName>
    </submittedName>
</protein>
<name>A0ABD2IVG6_HETSC</name>
<gene>
    <name evidence="1" type="ORF">niasHS_011118</name>
</gene>
<dbReference type="AlphaFoldDB" id="A0ABD2IVG6"/>
<organism evidence="1 2">
    <name type="scientific">Heterodera schachtii</name>
    <name type="common">Sugarbeet cyst nematode worm</name>
    <name type="synonym">Tylenchus schachtii</name>
    <dbReference type="NCBI Taxonomy" id="97005"/>
    <lineage>
        <taxon>Eukaryota</taxon>
        <taxon>Metazoa</taxon>
        <taxon>Ecdysozoa</taxon>
        <taxon>Nematoda</taxon>
        <taxon>Chromadorea</taxon>
        <taxon>Rhabditida</taxon>
        <taxon>Tylenchina</taxon>
        <taxon>Tylenchomorpha</taxon>
        <taxon>Tylenchoidea</taxon>
        <taxon>Heteroderidae</taxon>
        <taxon>Heteroderinae</taxon>
        <taxon>Heterodera</taxon>
    </lineage>
</organism>
<dbReference type="EMBL" id="JBICCN010000254">
    <property type="protein sequence ID" value="KAL3083316.1"/>
    <property type="molecule type" value="Genomic_DNA"/>
</dbReference>
<sequence length="115" mass="12667">MMDAFPLRFGVFKQRLTKNVKLENLNFRLFVLMGCVGPLANDGDIAMEGRTGPGAGGTRQCHQTFVPLNGCWERGAGRDSYPVGMVCTICCECSAQLAAEMRRSRGWTNGYRIGQ</sequence>
<keyword evidence="2" id="KW-1185">Reference proteome</keyword>
<reference evidence="1 2" key="1">
    <citation type="submission" date="2024-10" db="EMBL/GenBank/DDBJ databases">
        <authorList>
            <person name="Kim D."/>
        </authorList>
    </citation>
    <scope>NUCLEOTIDE SEQUENCE [LARGE SCALE GENOMIC DNA]</scope>
    <source>
        <strain evidence="1">Taebaek</strain>
    </source>
</reference>
<evidence type="ECO:0000313" key="2">
    <source>
        <dbReference type="Proteomes" id="UP001620645"/>
    </source>
</evidence>
<accession>A0ABD2IVG6</accession>